<feature type="region of interest" description="Disordered" evidence="1">
    <location>
        <begin position="244"/>
        <end position="304"/>
    </location>
</feature>
<dbReference type="PANTHER" id="PTHR45737:SF6">
    <property type="entry name" value="VON WILLEBRAND FACTOR A DOMAIN-CONTAINING PROTEIN 5A"/>
    <property type="match status" value="1"/>
</dbReference>
<gene>
    <name evidence="2" type="ORF">BV898_15733</name>
</gene>
<feature type="compositionally biased region" description="Polar residues" evidence="1">
    <location>
        <begin position="287"/>
        <end position="297"/>
    </location>
</feature>
<feature type="compositionally biased region" description="Low complexity" evidence="1">
    <location>
        <begin position="265"/>
        <end position="275"/>
    </location>
</feature>
<feature type="non-terminal residue" evidence="2">
    <location>
        <position position="1"/>
    </location>
</feature>
<keyword evidence="3" id="KW-1185">Reference proteome</keyword>
<evidence type="ECO:0000313" key="3">
    <source>
        <dbReference type="Proteomes" id="UP000192578"/>
    </source>
</evidence>
<evidence type="ECO:0000313" key="2">
    <source>
        <dbReference type="EMBL" id="OWA51239.1"/>
    </source>
</evidence>
<name>A0A9X6NDD0_HYPEX</name>
<sequence>RNPSRSLVNGIAAAGNGRAEFIKDGQDLENVMGRHLSRALQPAVNNAKVSFNGLTNLQQTPTALPPVFKGDRQLVFATFELSTKDNLEDEDINEPPYVELQAGRFKTKIPLVIPASKKVNETSTLSKLAARELIRELEASKPPSVKPSPYWTLPAAKDTSVEERITAISLQYGVMSKYVSLVALELRPNSSKTENTDSMELVEVPIQSVRPSAGGFAGYPGGAGGNSGAQQSSSNLMWPIMYAQSQGTPGRAPSGTGASGGNDYSAMMQMMMQQGAQGGSSAGDSRPSASASESAMPQQPAAVDCGKTPSALSCVLKLQQWDGSWTLTEELVNACTKGKSLADVKAAGKSLDEEALATALAVTYLEERFTGQRDTWRAIADKAIDFLAGMWQSKEKVALDVKSRLLALVKGK</sequence>
<dbReference type="AlphaFoldDB" id="A0A9X6NDD0"/>
<dbReference type="PANTHER" id="PTHR45737">
    <property type="entry name" value="VON WILLEBRAND FACTOR A DOMAIN-CONTAINING PROTEIN 5A"/>
    <property type="match status" value="1"/>
</dbReference>
<protein>
    <submittedName>
        <fullName evidence="2">Uncharacterized protein</fullName>
    </submittedName>
</protein>
<evidence type="ECO:0000256" key="1">
    <source>
        <dbReference type="SAM" id="MobiDB-lite"/>
    </source>
</evidence>
<comment type="caution">
    <text evidence="2">The sequence shown here is derived from an EMBL/GenBank/DDBJ whole genome shotgun (WGS) entry which is preliminary data.</text>
</comment>
<organism evidence="2 3">
    <name type="scientific">Hypsibius exemplaris</name>
    <name type="common">Freshwater tardigrade</name>
    <dbReference type="NCBI Taxonomy" id="2072580"/>
    <lineage>
        <taxon>Eukaryota</taxon>
        <taxon>Metazoa</taxon>
        <taxon>Ecdysozoa</taxon>
        <taxon>Tardigrada</taxon>
        <taxon>Eutardigrada</taxon>
        <taxon>Parachela</taxon>
        <taxon>Hypsibioidea</taxon>
        <taxon>Hypsibiidae</taxon>
        <taxon>Hypsibius</taxon>
    </lineage>
</organism>
<dbReference type="OrthoDB" id="1729737at2759"/>
<dbReference type="Proteomes" id="UP000192578">
    <property type="component" value="Unassembled WGS sequence"/>
</dbReference>
<proteinExistence type="predicted"/>
<reference evidence="3" key="1">
    <citation type="submission" date="2017-01" db="EMBL/GenBank/DDBJ databases">
        <title>Comparative genomics of anhydrobiosis in the tardigrade Hypsibius dujardini.</title>
        <authorList>
            <person name="Yoshida Y."/>
            <person name="Koutsovoulos G."/>
            <person name="Laetsch D."/>
            <person name="Stevens L."/>
            <person name="Kumar S."/>
            <person name="Horikawa D."/>
            <person name="Ishino K."/>
            <person name="Komine S."/>
            <person name="Tomita M."/>
            <person name="Blaxter M."/>
            <person name="Arakawa K."/>
        </authorList>
    </citation>
    <scope>NUCLEOTIDE SEQUENCE [LARGE SCALE GENOMIC DNA]</scope>
    <source>
        <strain evidence="3">Z151</strain>
    </source>
</reference>
<dbReference type="EMBL" id="MTYJ01000218">
    <property type="protein sequence ID" value="OWA51239.1"/>
    <property type="molecule type" value="Genomic_DNA"/>
</dbReference>
<accession>A0A9X6NDD0</accession>